<evidence type="ECO:0000256" key="1">
    <source>
        <dbReference type="SAM" id="MobiDB-lite"/>
    </source>
</evidence>
<dbReference type="STRING" id="169679.CSACC_25720"/>
<evidence type="ECO:0000256" key="2">
    <source>
        <dbReference type="SAM" id="Phobius"/>
    </source>
</evidence>
<keyword evidence="2" id="KW-0472">Membrane</keyword>
<feature type="compositionally biased region" description="Low complexity" evidence="1">
    <location>
        <begin position="69"/>
        <end position="81"/>
    </location>
</feature>
<evidence type="ECO:0000313" key="4">
    <source>
        <dbReference type="Proteomes" id="UP000191154"/>
    </source>
</evidence>
<proteinExistence type="predicted"/>
<gene>
    <name evidence="3" type="ORF">CLOSAC_33600</name>
</gene>
<sequence>MEMLNIDLKARLKNKAFWVSMVSAIALLVQQLGLQLPSDYSTVINAILTILTMSGIIVDTSTPGISDQTTTSTNSTENKTK</sequence>
<evidence type="ECO:0000313" key="3">
    <source>
        <dbReference type="EMBL" id="OOM09080.1"/>
    </source>
</evidence>
<dbReference type="Proteomes" id="UP000191154">
    <property type="component" value="Unassembled WGS sequence"/>
</dbReference>
<keyword evidence="2" id="KW-1133">Transmembrane helix</keyword>
<dbReference type="AlphaFoldDB" id="A0A1S8MY43"/>
<protein>
    <submittedName>
        <fullName evidence="3">Bacteriophage holin</fullName>
    </submittedName>
</protein>
<accession>A0A1S8MY43</accession>
<feature type="transmembrane region" description="Helical" evidence="2">
    <location>
        <begin position="40"/>
        <end position="58"/>
    </location>
</feature>
<feature type="region of interest" description="Disordered" evidence="1">
    <location>
        <begin position="61"/>
        <end position="81"/>
    </location>
</feature>
<organism evidence="3 4">
    <name type="scientific">Clostridium saccharobutylicum</name>
    <dbReference type="NCBI Taxonomy" id="169679"/>
    <lineage>
        <taxon>Bacteria</taxon>
        <taxon>Bacillati</taxon>
        <taxon>Bacillota</taxon>
        <taxon>Clostridia</taxon>
        <taxon>Eubacteriales</taxon>
        <taxon>Clostridiaceae</taxon>
        <taxon>Clostridium</taxon>
    </lineage>
</organism>
<feature type="transmembrane region" description="Helical" evidence="2">
    <location>
        <begin position="16"/>
        <end position="34"/>
    </location>
</feature>
<dbReference type="InterPro" id="IPR006485">
    <property type="entry name" value="Phage-like_holin"/>
</dbReference>
<keyword evidence="2" id="KW-0812">Transmembrane</keyword>
<comment type="caution">
    <text evidence="3">The sequence shown here is derived from an EMBL/GenBank/DDBJ whole genome shotgun (WGS) entry which is preliminary data.</text>
</comment>
<reference evidence="3 4" key="1">
    <citation type="submission" date="2016-05" db="EMBL/GenBank/DDBJ databases">
        <title>Microbial solvent formation.</title>
        <authorList>
            <person name="Poehlein A."/>
            <person name="Montoya Solano J.D."/>
            <person name="Flitsch S."/>
            <person name="Krabben P."/>
            <person name="Duerre P."/>
            <person name="Daniel R."/>
        </authorList>
    </citation>
    <scope>NUCLEOTIDE SEQUENCE [LARGE SCALE GENOMIC DNA]</scope>
    <source>
        <strain evidence="3 4">L1-8</strain>
    </source>
</reference>
<dbReference type="EMBL" id="LZYZ01000007">
    <property type="protein sequence ID" value="OOM09080.1"/>
    <property type="molecule type" value="Genomic_DNA"/>
</dbReference>
<name>A0A1S8MY43_CLOSA</name>
<dbReference type="Pfam" id="PF04531">
    <property type="entry name" value="Phage_holin_1"/>
    <property type="match status" value="1"/>
</dbReference>
<dbReference type="RefSeq" id="WP_242949974.1">
    <property type="nucleotide sequence ID" value="NZ_LZYZ01000007.1"/>
</dbReference>